<dbReference type="InterPro" id="IPR001878">
    <property type="entry name" value="Znf_CCHC"/>
</dbReference>
<name>A0A8H6IW58_9PEZI</name>
<dbReference type="InterPro" id="IPR057670">
    <property type="entry name" value="SH3_retrovirus"/>
</dbReference>
<dbReference type="InterPro" id="IPR025724">
    <property type="entry name" value="GAG-pre-integrase_dom"/>
</dbReference>
<organism evidence="4 5">
    <name type="scientific">Colletotrichum sojae</name>
    <dbReference type="NCBI Taxonomy" id="2175907"/>
    <lineage>
        <taxon>Eukaryota</taxon>
        <taxon>Fungi</taxon>
        <taxon>Dikarya</taxon>
        <taxon>Ascomycota</taxon>
        <taxon>Pezizomycotina</taxon>
        <taxon>Sordariomycetes</taxon>
        <taxon>Hypocreomycetidae</taxon>
        <taxon>Glomerellales</taxon>
        <taxon>Glomerellaceae</taxon>
        <taxon>Colletotrichum</taxon>
        <taxon>Colletotrichum orchidearum species complex</taxon>
    </lineage>
</organism>
<dbReference type="GO" id="GO:0008270">
    <property type="term" value="F:zinc ion binding"/>
    <property type="evidence" value="ECO:0007669"/>
    <property type="project" value="UniProtKB-KW"/>
</dbReference>
<feature type="region of interest" description="Disordered" evidence="2">
    <location>
        <begin position="226"/>
        <end position="248"/>
    </location>
</feature>
<feature type="compositionally biased region" description="Polar residues" evidence="2">
    <location>
        <begin position="159"/>
        <end position="177"/>
    </location>
</feature>
<feature type="non-terminal residue" evidence="4">
    <location>
        <position position="1"/>
    </location>
</feature>
<evidence type="ECO:0000313" key="5">
    <source>
        <dbReference type="Proteomes" id="UP000652219"/>
    </source>
</evidence>
<feature type="compositionally biased region" description="Basic and acidic residues" evidence="2">
    <location>
        <begin position="501"/>
        <end position="510"/>
    </location>
</feature>
<dbReference type="PANTHER" id="PTHR47592">
    <property type="entry name" value="PBF68 PROTEIN"/>
    <property type="match status" value="1"/>
</dbReference>
<comment type="caution">
    <text evidence="4">The sequence shown here is derived from an EMBL/GenBank/DDBJ whole genome shotgun (WGS) entry which is preliminary data.</text>
</comment>
<dbReference type="PANTHER" id="PTHR47592:SF27">
    <property type="entry name" value="OS08G0421700 PROTEIN"/>
    <property type="match status" value="1"/>
</dbReference>
<dbReference type="InterPro" id="IPR054722">
    <property type="entry name" value="PolX-like_BBD"/>
</dbReference>
<feature type="region of interest" description="Disordered" evidence="2">
    <location>
        <begin position="1096"/>
        <end position="1123"/>
    </location>
</feature>
<dbReference type="Pfam" id="PF22936">
    <property type="entry name" value="Pol_BBD"/>
    <property type="match status" value="1"/>
</dbReference>
<feature type="region of interest" description="Disordered" evidence="2">
    <location>
        <begin position="442"/>
        <end position="514"/>
    </location>
</feature>
<dbReference type="SUPFAM" id="SSF57756">
    <property type="entry name" value="Retrovirus zinc finger-like domains"/>
    <property type="match status" value="1"/>
</dbReference>
<evidence type="ECO:0000313" key="4">
    <source>
        <dbReference type="EMBL" id="KAF6800360.1"/>
    </source>
</evidence>
<dbReference type="SMART" id="SM00343">
    <property type="entry name" value="ZnF_C2HC"/>
    <property type="match status" value="1"/>
</dbReference>
<dbReference type="AlphaFoldDB" id="A0A8H6IW58"/>
<feature type="region of interest" description="Disordered" evidence="2">
    <location>
        <begin position="145"/>
        <end position="199"/>
    </location>
</feature>
<keyword evidence="5" id="KW-1185">Reference proteome</keyword>
<dbReference type="Pfam" id="PF25597">
    <property type="entry name" value="SH3_retrovirus"/>
    <property type="match status" value="1"/>
</dbReference>
<dbReference type="Pfam" id="PF13976">
    <property type="entry name" value="gag_pre-integrs"/>
    <property type="match status" value="1"/>
</dbReference>
<evidence type="ECO:0000256" key="1">
    <source>
        <dbReference type="PROSITE-ProRule" id="PRU00047"/>
    </source>
</evidence>
<dbReference type="EMBL" id="WIGN01000304">
    <property type="protein sequence ID" value="KAF6800360.1"/>
    <property type="molecule type" value="Genomic_DNA"/>
</dbReference>
<feature type="region of interest" description="Disordered" evidence="2">
    <location>
        <begin position="84"/>
        <end position="119"/>
    </location>
</feature>
<dbReference type="PROSITE" id="PS50158">
    <property type="entry name" value="ZF_CCHC"/>
    <property type="match status" value="1"/>
</dbReference>
<feature type="compositionally biased region" description="Basic and acidic residues" evidence="2">
    <location>
        <begin position="477"/>
        <end position="491"/>
    </location>
</feature>
<keyword evidence="1" id="KW-0862">Zinc</keyword>
<gene>
    <name evidence="4" type="ORF">CSOJ01_12175</name>
</gene>
<evidence type="ECO:0000259" key="3">
    <source>
        <dbReference type="PROSITE" id="PS50158"/>
    </source>
</evidence>
<feature type="domain" description="CCHC-type" evidence="3">
    <location>
        <begin position="463"/>
        <end position="478"/>
    </location>
</feature>
<dbReference type="GO" id="GO:0003676">
    <property type="term" value="F:nucleic acid binding"/>
    <property type="evidence" value="ECO:0007669"/>
    <property type="project" value="InterPro"/>
</dbReference>
<keyword evidence="1" id="KW-0863">Zinc-finger</keyword>
<protein>
    <submittedName>
        <fullName evidence="4">Transposase-like protein</fullName>
    </submittedName>
</protein>
<reference evidence="4 5" key="1">
    <citation type="journal article" date="2020" name="Phytopathology">
        <title>Genome Sequence Resources of Colletotrichum truncatum, C. plurivorum, C. musicola, and C. sojae: Four Species Pathogenic to Soybean (Glycine max).</title>
        <authorList>
            <person name="Rogerio F."/>
            <person name="Boufleur T.R."/>
            <person name="Ciampi-Guillardi M."/>
            <person name="Sukno S.A."/>
            <person name="Thon M.R."/>
            <person name="Massola Junior N.S."/>
            <person name="Baroncelli R."/>
        </authorList>
    </citation>
    <scope>NUCLEOTIDE SEQUENCE [LARGE SCALE GENOMIC DNA]</scope>
    <source>
        <strain evidence="4 5">LFN0009</strain>
    </source>
</reference>
<dbReference type="Proteomes" id="UP000652219">
    <property type="component" value="Unassembled WGS sequence"/>
</dbReference>
<feature type="compositionally biased region" description="Basic and acidic residues" evidence="2">
    <location>
        <begin position="145"/>
        <end position="154"/>
    </location>
</feature>
<proteinExistence type="predicted"/>
<accession>A0A8H6IW58</accession>
<sequence length="1183" mass="131529">MAVAFFSKSAPPPIAVQLAQTSPDLVVNINGAGELPVAKWGSRRFVEDALIASKGSRGRTNWINNEGFFHDPVYEAIRNSVTSGPLPSRASDLRHPASGLPKMSSSTQKERAGDDKEEAGDVGIAELLLQVKALREESRVQREQIEALKSERPKGAKTARTSPTIAVSESAPDTNTKAPEDREKRRATPLQPVPRRPPVPMWDDYGRWSALARSPAVTPAVKTDLTMRDAPAPSPGLFQYTEPEEGHEETVRDGLFESYRLKMPKEHLLRGGSNWLAWSTQVLASTRYHHSDPMQYVGSRDNMRVGFELKKSIAEGPMSLVAHLINATDIWDVLTQAYVGSGMVLRGHLQDQLYGHTLKSNDPASYISKFTELAHRYRAAGGSLQPEDEIHAFLRGTEAQQKDWTARFRSFHRQGFPLTLQGLMADLIDECRATGKVKSMVTQSATSALRGKGGKKPKTDRECWTCGKKGHISSSCKSEKKKDEAEGKGETVTKPPSASVDIKDSSRGDQENPLQTCSMRIQPEDFEAIQKDLAAAEAKETLPTATEHTRHVMRTVQKTSGIWLWDTGANVHTVNDISWFQSYAAVTTQRPIQTGGGDVYPELVGTVLLRFSNNETMMLRDVMYVPSFPMNVFSGERLYLAGGYMRGNDLVGPQGRVFDTLNVPARGFHLSVTHENTAAKSRVMWTSQQRQETQLWHRRFGHPGHRELMKSIELTRGCSLTAKDIVPQPCATCDMSKSLRYSPRTPRERAQRSGDLIHVDIGEIKPALWYTYFCLITDDKSRSFTTAVKGGTPIQVLTEDFEPGKDTIPDVSNLRVVGSKCFVNINPETRVRSKKMAPRAEEGILVGYVGTRAYRVWLPERQKVVTSSIVVFHEPASYEKEDLYRSLPPGQGAGSRRYRRTAYDRLQSMQLSMGFAVQTPSAMSFRIQDGPPDETPFQGEHETWPHPDPATVSEARNGPAGDWPLWKEAAQGSYLRDIVEEFAQEMKPADTPVESGALEIAVPVGGSVDPELQAWYRRLVGKIGFASLMTRPDVAYGCGLWGRFSHEPHIQHQKSATRKVFWVCRHCDSKGTLDRLYDGRATSSSSDHLNIKHKIHHSSGDDETQASTASESPGPPKKRQRRMVGVIEKQRAEELALGSMRRLLESTFTSRKAIVREELAASLTQIHLAFDLWTSPNGLAILG</sequence>
<dbReference type="InterPro" id="IPR036875">
    <property type="entry name" value="Znf_CCHC_sf"/>
</dbReference>
<keyword evidence="1" id="KW-0479">Metal-binding</keyword>
<evidence type="ECO:0000256" key="2">
    <source>
        <dbReference type="SAM" id="MobiDB-lite"/>
    </source>
</evidence>